<dbReference type="Proteomes" id="UP000287033">
    <property type="component" value="Unassembled WGS sequence"/>
</dbReference>
<evidence type="ECO:0000313" key="3">
    <source>
        <dbReference type="Proteomes" id="UP000287033"/>
    </source>
</evidence>
<evidence type="ECO:0000313" key="2">
    <source>
        <dbReference type="EMBL" id="GCC31429.1"/>
    </source>
</evidence>
<reference evidence="2 3" key="1">
    <citation type="journal article" date="2018" name="Nat. Ecol. Evol.">
        <title>Shark genomes provide insights into elasmobranch evolution and the origin of vertebrates.</title>
        <authorList>
            <person name="Hara Y"/>
            <person name="Yamaguchi K"/>
            <person name="Onimaru K"/>
            <person name="Kadota M"/>
            <person name="Koyanagi M"/>
            <person name="Keeley SD"/>
            <person name="Tatsumi K"/>
            <person name="Tanaka K"/>
            <person name="Motone F"/>
            <person name="Kageyama Y"/>
            <person name="Nozu R"/>
            <person name="Adachi N"/>
            <person name="Nishimura O"/>
            <person name="Nakagawa R"/>
            <person name="Tanegashima C"/>
            <person name="Kiyatake I"/>
            <person name="Matsumoto R"/>
            <person name="Murakumo K"/>
            <person name="Nishida K"/>
            <person name="Terakita A"/>
            <person name="Kuratani S"/>
            <person name="Sato K"/>
            <person name="Hyodo S Kuraku.S."/>
        </authorList>
    </citation>
    <scope>NUCLEOTIDE SEQUENCE [LARGE SCALE GENOMIC DNA]</scope>
</reference>
<proteinExistence type="predicted"/>
<evidence type="ECO:0000256" key="1">
    <source>
        <dbReference type="SAM" id="MobiDB-lite"/>
    </source>
</evidence>
<protein>
    <submittedName>
        <fullName evidence="2">Uncharacterized protein</fullName>
    </submittedName>
</protein>
<keyword evidence="3" id="KW-1185">Reference proteome</keyword>
<feature type="region of interest" description="Disordered" evidence="1">
    <location>
        <begin position="69"/>
        <end position="95"/>
    </location>
</feature>
<accession>A0A401SM13</accession>
<dbReference type="AlphaFoldDB" id="A0A401SM13"/>
<name>A0A401SM13_CHIPU</name>
<dbReference type="EMBL" id="BEZZ01000361">
    <property type="protein sequence ID" value="GCC31429.1"/>
    <property type="molecule type" value="Genomic_DNA"/>
</dbReference>
<sequence length="95" mass="10473">MRLRNSQSDQRLAAQSRTFGTAECQADCSSSALNVIRLKVKPGEALCFQSTCNQIISFRKGMEFLSRESDQIRVPPSAPKAADGKSLSMRPRRGP</sequence>
<organism evidence="2 3">
    <name type="scientific">Chiloscyllium punctatum</name>
    <name type="common">Brownbanded bambooshark</name>
    <name type="synonym">Hemiscyllium punctatum</name>
    <dbReference type="NCBI Taxonomy" id="137246"/>
    <lineage>
        <taxon>Eukaryota</taxon>
        <taxon>Metazoa</taxon>
        <taxon>Chordata</taxon>
        <taxon>Craniata</taxon>
        <taxon>Vertebrata</taxon>
        <taxon>Chondrichthyes</taxon>
        <taxon>Elasmobranchii</taxon>
        <taxon>Galeomorphii</taxon>
        <taxon>Galeoidea</taxon>
        <taxon>Orectolobiformes</taxon>
        <taxon>Hemiscylliidae</taxon>
        <taxon>Chiloscyllium</taxon>
    </lineage>
</organism>
<gene>
    <name evidence="2" type="ORF">chiPu_0009887</name>
</gene>
<comment type="caution">
    <text evidence="2">The sequence shown here is derived from an EMBL/GenBank/DDBJ whole genome shotgun (WGS) entry which is preliminary data.</text>
</comment>